<dbReference type="Proteomes" id="UP000198773">
    <property type="component" value="Unassembled WGS sequence"/>
</dbReference>
<reference evidence="1 2" key="1">
    <citation type="submission" date="2016-10" db="EMBL/GenBank/DDBJ databases">
        <authorList>
            <person name="de Groot N.N."/>
        </authorList>
    </citation>
    <scope>NUCLEOTIDE SEQUENCE [LARGE SCALE GENOMIC DNA]</scope>
    <source>
        <strain evidence="1 2">CGMCC 1.3430</strain>
    </source>
</reference>
<dbReference type="STRING" id="152573.SAMN04488051_102285"/>
<keyword evidence="2" id="KW-1185">Reference proteome</keyword>
<name>A0A1H3ZP99_ALKAM</name>
<sequence length="60" mass="6879">MMKEKFGVRKKIRGKIRGQNKIKQQNSGSEQNKTATYTPPLSAAFVETLFFLSFYPPLNI</sequence>
<gene>
    <name evidence="1" type="ORF">SAMN04488051_102285</name>
</gene>
<protein>
    <submittedName>
        <fullName evidence="1">Uncharacterized protein</fullName>
    </submittedName>
</protein>
<proteinExistence type="predicted"/>
<evidence type="ECO:0000313" key="2">
    <source>
        <dbReference type="Proteomes" id="UP000198773"/>
    </source>
</evidence>
<accession>A0A1H3ZP99</accession>
<dbReference type="AlphaFoldDB" id="A0A1H3ZP99"/>
<organism evidence="1 2">
    <name type="scientific">Alkalimonas amylolytica</name>
    <dbReference type="NCBI Taxonomy" id="152573"/>
    <lineage>
        <taxon>Bacteria</taxon>
        <taxon>Pseudomonadati</taxon>
        <taxon>Pseudomonadota</taxon>
        <taxon>Gammaproteobacteria</taxon>
        <taxon>Alkalimonas</taxon>
    </lineage>
</organism>
<evidence type="ECO:0000313" key="1">
    <source>
        <dbReference type="EMBL" id="SEA25468.1"/>
    </source>
</evidence>
<dbReference type="RefSeq" id="WP_091340433.1">
    <property type="nucleotide sequence ID" value="NZ_FNRM01000002.1"/>
</dbReference>
<dbReference type="EMBL" id="FNRM01000002">
    <property type="protein sequence ID" value="SEA25468.1"/>
    <property type="molecule type" value="Genomic_DNA"/>
</dbReference>